<dbReference type="AlphaFoldDB" id="A0A1C3UV53"/>
<dbReference type="EMBL" id="FMAF01000003">
    <property type="protein sequence ID" value="SCB19341.1"/>
    <property type="molecule type" value="Genomic_DNA"/>
</dbReference>
<evidence type="ECO:0000256" key="1">
    <source>
        <dbReference type="SAM" id="SignalP"/>
    </source>
</evidence>
<gene>
    <name evidence="2" type="ORF">GA0061101_103390</name>
</gene>
<proteinExistence type="predicted"/>
<feature type="chain" id="PRO_5008683635" description="DUF2946 domain-containing protein" evidence="1">
    <location>
        <begin position="34"/>
        <end position="138"/>
    </location>
</feature>
<evidence type="ECO:0008006" key="4">
    <source>
        <dbReference type="Google" id="ProtNLM"/>
    </source>
</evidence>
<organism evidence="2 3">
    <name type="scientific">Rhizobium lusitanum</name>
    <dbReference type="NCBI Taxonomy" id="293958"/>
    <lineage>
        <taxon>Bacteria</taxon>
        <taxon>Pseudomonadati</taxon>
        <taxon>Pseudomonadota</taxon>
        <taxon>Alphaproteobacteria</taxon>
        <taxon>Hyphomicrobiales</taxon>
        <taxon>Rhizobiaceae</taxon>
        <taxon>Rhizobium/Agrobacterium group</taxon>
        <taxon>Rhizobium</taxon>
    </lineage>
</organism>
<reference evidence="2 3" key="1">
    <citation type="submission" date="2016-08" db="EMBL/GenBank/DDBJ databases">
        <authorList>
            <person name="Seilhamer J.J."/>
        </authorList>
    </citation>
    <scope>NUCLEOTIDE SEQUENCE [LARGE SCALE GENOMIC DNA]</scope>
    <source>
        <strain evidence="2 3">P1-7</strain>
    </source>
</reference>
<keyword evidence="1" id="KW-0732">Signal</keyword>
<sequence length="138" mass="14873">MGRTVRKRSFGTTQWLVRILCAVALLSVGFAHRPAASSTAEPSPVELAQYRLPDGTLPVLCVTEKTPDGKEHSKAYMPGCEACRISAAALLPAPPIDICEHLAFVGGDVIVAKDEVFRRQLYPPNNGPRAPPVLRSLV</sequence>
<accession>A0A1C3UV53</accession>
<protein>
    <recommendedName>
        <fullName evidence="4">DUF2946 domain-containing protein</fullName>
    </recommendedName>
</protein>
<dbReference type="Proteomes" id="UP000199205">
    <property type="component" value="Unassembled WGS sequence"/>
</dbReference>
<dbReference type="RefSeq" id="WP_092573452.1">
    <property type="nucleotide sequence ID" value="NZ_FMAF01000003.1"/>
</dbReference>
<evidence type="ECO:0000313" key="3">
    <source>
        <dbReference type="Proteomes" id="UP000199205"/>
    </source>
</evidence>
<feature type="signal peptide" evidence="1">
    <location>
        <begin position="1"/>
        <end position="33"/>
    </location>
</feature>
<name>A0A1C3UV53_9HYPH</name>
<evidence type="ECO:0000313" key="2">
    <source>
        <dbReference type="EMBL" id="SCB19341.1"/>
    </source>
</evidence>
<dbReference type="OrthoDB" id="7744280at2"/>